<reference evidence="11" key="1">
    <citation type="submission" date="2016-01" db="EMBL/GenBank/DDBJ databases">
        <title>Reference transcriptome for the parasite Schistocephalus solidus: insights into the molecular evolution of parasitism.</title>
        <authorList>
            <person name="Hebert F.O."/>
            <person name="Grambauer S."/>
            <person name="Barber I."/>
            <person name="Landry C.R."/>
            <person name="Aubin-Horth N."/>
        </authorList>
    </citation>
    <scope>NUCLEOTIDE SEQUENCE</scope>
</reference>
<dbReference type="InterPro" id="IPR002092">
    <property type="entry name" value="DNA-dir_Rpol_phage-type"/>
</dbReference>
<comment type="function">
    <text evidence="9">DNA-dependent RNA polymerase catalyzes the transcription of DNA into RNA using the four ribonucleoside triphosphates as substrates.</text>
</comment>
<dbReference type="AlphaFoldDB" id="A0A0X3P3U9"/>
<comment type="similarity">
    <text evidence="1 9">Belongs to the phage and mitochondrial RNA polymerase family.</text>
</comment>
<dbReference type="InterPro" id="IPR043502">
    <property type="entry name" value="DNA/RNA_pol_sf"/>
</dbReference>
<feature type="domain" description="DNA-directed RNA polymerase N-terminal" evidence="10">
    <location>
        <begin position="344"/>
        <end position="690"/>
    </location>
</feature>
<comment type="catalytic activity">
    <reaction evidence="8 9">
        <text>RNA(n) + a ribonucleoside 5'-triphosphate = RNA(n+1) + diphosphate</text>
        <dbReference type="Rhea" id="RHEA:21248"/>
        <dbReference type="Rhea" id="RHEA-COMP:14527"/>
        <dbReference type="Rhea" id="RHEA-COMP:17342"/>
        <dbReference type="ChEBI" id="CHEBI:33019"/>
        <dbReference type="ChEBI" id="CHEBI:61557"/>
        <dbReference type="ChEBI" id="CHEBI:140395"/>
        <dbReference type="EC" id="2.7.7.6"/>
    </reaction>
</comment>
<name>A0A0X3P3U9_SCHSO</name>
<keyword evidence="7 9" id="KW-0804">Transcription</keyword>
<dbReference type="Pfam" id="PF00940">
    <property type="entry name" value="RNA_pol"/>
    <property type="match status" value="1"/>
</dbReference>
<dbReference type="EC" id="2.7.7.6" evidence="2 9"/>
<keyword evidence="3 9" id="KW-0240">DNA-directed RNA polymerase</keyword>
<dbReference type="Gene3D" id="1.10.150.20">
    <property type="entry name" value="5' to 3' exonuclease, C-terminal subdomain"/>
    <property type="match status" value="1"/>
</dbReference>
<dbReference type="PANTHER" id="PTHR10102">
    <property type="entry name" value="DNA-DIRECTED RNA POLYMERASE, MITOCHONDRIAL"/>
    <property type="match status" value="1"/>
</dbReference>
<dbReference type="InterPro" id="IPR046950">
    <property type="entry name" value="DNA-dir_Rpol_C_phage-type"/>
</dbReference>
<dbReference type="EMBL" id="GEEE01018748">
    <property type="protein sequence ID" value="JAP44477.1"/>
    <property type="molecule type" value="Transcribed_RNA"/>
</dbReference>
<dbReference type="FunFam" id="1.10.287.280:FF:000001">
    <property type="entry name" value="DNA-directed RNA polymerase"/>
    <property type="match status" value="1"/>
</dbReference>
<dbReference type="Pfam" id="PF14700">
    <property type="entry name" value="RPOL_N"/>
    <property type="match status" value="1"/>
</dbReference>
<evidence type="ECO:0000256" key="7">
    <source>
        <dbReference type="ARBA" id="ARBA00023163"/>
    </source>
</evidence>
<accession>A0A0X3P3U9</accession>
<dbReference type="GO" id="GO:0003899">
    <property type="term" value="F:DNA-directed RNA polymerase activity"/>
    <property type="evidence" value="ECO:0007669"/>
    <property type="project" value="UniProtKB-EC"/>
</dbReference>
<dbReference type="PANTHER" id="PTHR10102:SF0">
    <property type="entry name" value="DNA-DIRECTED RNA POLYMERASE, MITOCHONDRIAL"/>
    <property type="match status" value="1"/>
</dbReference>
<evidence type="ECO:0000313" key="11">
    <source>
        <dbReference type="EMBL" id="JAP44477.1"/>
    </source>
</evidence>
<proteinExistence type="inferred from homology"/>
<evidence type="ECO:0000256" key="1">
    <source>
        <dbReference type="ARBA" id="ARBA00009493"/>
    </source>
</evidence>
<keyword evidence="6" id="KW-0809">Transit peptide</keyword>
<feature type="non-terminal residue" evidence="11">
    <location>
        <position position="1"/>
    </location>
</feature>
<dbReference type="PROSITE" id="PS00489">
    <property type="entry name" value="RNA_POL_PHAGE_2"/>
    <property type="match status" value="1"/>
</dbReference>
<dbReference type="Gene3D" id="1.10.287.280">
    <property type="match status" value="1"/>
</dbReference>
<dbReference type="GO" id="GO:0006390">
    <property type="term" value="P:mitochondrial transcription"/>
    <property type="evidence" value="ECO:0007669"/>
    <property type="project" value="TreeGrafter"/>
</dbReference>
<dbReference type="GO" id="GO:0034245">
    <property type="term" value="C:mitochondrial DNA-directed RNA polymerase complex"/>
    <property type="evidence" value="ECO:0007669"/>
    <property type="project" value="TreeGrafter"/>
</dbReference>
<evidence type="ECO:0000256" key="5">
    <source>
        <dbReference type="ARBA" id="ARBA00022695"/>
    </source>
</evidence>
<protein>
    <recommendedName>
        <fullName evidence="2 9">DNA-directed RNA polymerase</fullName>
        <ecNumber evidence="2 9">2.7.7.6</ecNumber>
    </recommendedName>
</protein>
<dbReference type="InterPro" id="IPR037159">
    <property type="entry name" value="RNA_POL_N_sf"/>
</dbReference>
<evidence type="ECO:0000256" key="6">
    <source>
        <dbReference type="ARBA" id="ARBA00022946"/>
    </source>
</evidence>
<dbReference type="InterPro" id="IPR029262">
    <property type="entry name" value="RPOL_N"/>
</dbReference>
<dbReference type="SMART" id="SM01311">
    <property type="entry name" value="RPOL_N"/>
    <property type="match status" value="1"/>
</dbReference>
<evidence type="ECO:0000259" key="10">
    <source>
        <dbReference type="SMART" id="SM01311"/>
    </source>
</evidence>
<keyword evidence="5 9" id="KW-0548">Nucleotidyltransferase</keyword>
<dbReference type="SUPFAM" id="SSF56672">
    <property type="entry name" value="DNA/RNA polymerases"/>
    <property type="match status" value="1"/>
</dbReference>
<dbReference type="Gene3D" id="1.10.1320.10">
    <property type="entry name" value="DNA-directed RNA polymerase, N-terminal domain"/>
    <property type="match status" value="1"/>
</dbReference>
<evidence type="ECO:0000256" key="4">
    <source>
        <dbReference type="ARBA" id="ARBA00022679"/>
    </source>
</evidence>
<dbReference type="GO" id="GO:0001018">
    <property type="term" value="F:mitochondrial promoter sequence-specific DNA binding"/>
    <property type="evidence" value="ECO:0007669"/>
    <property type="project" value="TreeGrafter"/>
</dbReference>
<gene>
    <name evidence="11" type="primary">RPOM</name>
    <name evidence="11" type="ORF">TR156676</name>
</gene>
<evidence type="ECO:0000256" key="2">
    <source>
        <dbReference type="ARBA" id="ARBA00012418"/>
    </source>
</evidence>
<organism evidence="11">
    <name type="scientific">Schistocephalus solidus</name>
    <name type="common">Tapeworm</name>
    <dbReference type="NCBI Taxonomy" id="70667"/>
    <lineage>
        <taxon>Eukaryota</taxon>
        <taxon>Metazoa</taxon>
        <taxon>Spiralia</taxon>
        <taxon>Lophotrochozoa</taxon>
        <taxon>Platyhelminthes</taxon>
        <taxon>Cestoda</taxon>
        <taxon>Eucestoda</taxon>
        <taxon>Diphyllobothriidea</taxon>
        <taxon>Diphyllobothriidae</taxon>
        <taxon>Schistocephalus</taxon>
    </lineage>
</organism>
<sequence>YSPGDSPSALSFHRTRVFMLLPQKACFLRSRFHHRHALKSINKQKILHIANSSMSSERPQDVQDISPCLLLSEINAIPDVRLFPSQKKLVSKFKSFLVNRFVSESVETTHDNYKDLNEILAKIYLKNDSLAAYVDACLQTAEVNQALKSLNSRREESRLIENVFRGSFVQADIIFELLCRHFALKSDWLSIEKVLLWLKDDGLTPSFTTLLASLECLGALLQGTRQGKKINHAGDQLLQPYLERKITEVLSLAEDNNISLYEGLLSYPRMKNSLKNILTALLYVQPGRYPHLSFQPFRPSTITDAQSQKITDRVSATLKSSTVSKENLYADVFADEKAMMNAFQAQLKLEMAGTVSVAPVLSFFEDMCKTPKGTIAATAQKSVSPVKARAIHKNLMLEQSIWSKQLMKAFEATLQRLKSAHAHGQITAYPFLKIMPRRAYVDLLIRTVNSIITDSELQHVSRSLLLVRLGERVEAACAVWRKQNLGIVDELKLTYEVYAGLFTSPERKAASVREAWLRALQVRSEDGICLNPQWPQWNSHIRLMVGQELYRILYDHLTFNLNGVRLSASLPSDKEVLPPRQEAPVLFEVSSDNPAETRCEIRVHPTLLKWYRLVGHMPLQFEVTELPMLCPPIPWIDTNRAGYLLASSDATRLIRRPNYFYGTDAAANDDLDFDASKVLLVLDALNALASCPWKVNNPILDALIQVARSGGDARLSIPETKSLPPLKSKRIARDLPREERAKAYRESYNIRKTHDETRSLWATEMYRLSIANQYRDKVFWFPHSMDFRGRVYPCPPHFHHMGSDVARGLIVFAKGLPLGENGLRWLKTHLANLSGRVKRSANFERVAFTDKYLDEVFDSADKPFDGRGWWREQEEPWQTLACCRELASALRHRNPRTGELDPADYVSFFPVHQDGSCNGLQHYAAMGRDERGAVSVSLRDCERPRDVYGDVTEVVESQRAVDAAAGMPVAQALEGFVQRKVIKQSVMTTVYGVTLYGAMSQIRRQLKEIPEFPRERWLGPASAYLARLTLASISAIFTSSSETQAWFGRLSRHITKDLSCRISWVTPLGLPVVQPYVKSAHRGLEVDFWSGSSQRQLLDYSALTRAAALAEKSRTWKGAKDSLVSLPAPNPLKQKNAFPPNFIHSLDSCHMMLTALHCFREGILFASVHDCFWTHAASVDRMNRICREEFVALHSEPLLENLSDYLRSKFEYSQTELSRLPEEKRASAEDFNKLLRQFPKRGNFDIKDVLTSTYFFS</sequence>
<keyword evidence="4 9" id="KW-0808">Transferase</keyword>
<evidence type="ECO:0000256" key="9">
    <source>
        <dbReference type="RuleBase" id="RU003805"/>
    </source>
</evidence>
<evidence type="ECO:0000256" key="8">
    <source>
        <dbReference type="ARBA" id="ARBA00048552"/>
    </source>
</evidence>
<dbReference type="PROSITE" id="PS00900">
    <property type="entry name" value="RNA_POL_PHAGE_1"/>
    <property type="match status" value="1"/>
</dbReference>
<evidence type="ECO:0000256" key="3">
    <source>
        <dbReference type="ARBA" id="ARBA00022478"/>
    </source>
</evidence>